<organism evidence="2 3">
    <name type="scientific">Anopheles christyi</name>
    <dbReference type="NCBI Taxonomy" id="43041"/>
    <lineage>
        <taxon>Eukaryota</taxon>
        <taxon>Metazoa</taxon>
        <taxon>Ecdysozoa</taxon>
        <taxon>Arthropoda</taxon>
        <taxon>Hexapoda</taxon>
        <taxon>Insecta</taxon>
        <taxon>Pterygota</taxon>
        <taxon>Neoptera</taxon>
        <taxon>Endopterygota</taxon>
        <taxon>Diptera</taxon>
        <taxon>Nematocera</taxon>
        <taxon>Culicoidea</taxon>
        <taxon>Culicidae</taxon>
        <taxon>Anophelinae</taxon>
        <taxon>Anopheles</taxon>
    </lineage>
</organism>
<evidence type="ECO:0000313" key="2">
    <source>
        <dbReference type="EnsemblMetazoa" id="ACHR000533-PA"/>
    </source>
</evidence>
<sequence>MRCWFVVLIGTLLCSGQDASANDPLEALGACSGNLFGLLMSRLLQQVEDYTACQQANAEDPNHNCSDSIQRATVDLQLQLVNYIDCTNSIR</sequence>
<keyword evidence="1" id="KW-0732">Signal</keyword>
<dbReference type="Proteomes" id="UP000075881">
    <property type="component" value="Unassembled WGS sequence"/>
</dbReference>
<reference evidence="3" key="1">
    <citation type="submission" date="2013-03" db="EMBL/GenBank/DDBJ databases">
        <title>The Genome Sequence of Anopheles christyi ACHKN1017.</title>
        <authorList>
            <consortium name="The Broad Institute Genomics Platform"/>
            <person name="Neafsey D.E."/>
            <person name="Besansky N."/>
            <person name="Walker B."/>
            <person name="Young S.K."/>
            <person name="Zeng Q."/>
            <person name="Gargeya S."/>
            <person name="Fitzgerald M."/>
            <person name="Haas B."/>
            <person name="Abouelleil A."/>
            <person name="Allen A.W."/>
            <person name="Alvarado L."/>
            <person name="Arachchi H.M."/>
            <person name="Berlin A.M."/>
            <person name="Chapman S.B."/>
            <person name="Gainer-Dewar J."/>
            <person name="Goldberg J."/>
            <person name="Griggs A."/>
            <person name="Gujja S."/>
            <person name="Hansen M."/>
            <person name="Howarth C."/>
            <person name="Imamovic A."/>
            <person name="Ireland A."/>
            <person name="Larimer J."/>
            <person name="McCowan C."/>
            <person name="Murphy C."/>
            <person name="Pearson M."/>
            <person name="Poon T.W."/>
            <person name="Priest M."/>
            <person name="Roberts A."/>
            <person name="Saif S."/>
            <person name="Shea T."/>
            <person name="Sisk P."/>
            <person name="Sykes S."/>
            <person name="Wortman J."/>
            <person name="Nusbaum C."/>
            <person name="Birren B."/>
        </authorList>
    </citation>
    <scope>NUCLEOTIDE SEQUENCE [LARGE SCALE GENOMIC DNA]</scope>
    <source>
        <strain evidence="3">ACHKN1017</strain>
    </source>
</reference>
<evidence type="ECO:0000313" key="3">
    <source>
        <dbReference type="Proteomes" id="UP000075881"/>
    </source>
</evidence>
<proteinExistence type="predicted"/>
<protein>
    <recommendedName>
        <fullName evidence="4">Protein TsetseEP domain-containing protein</fullName>
    </recommendedName>
</protein>
<feature type="signal peptide" evidence="1">
    <location>
        <begin position="1"/>
        <end position="21"/>
    </location>
</feature>
<evidence type="ECO:0008006" key="4">
    <source>
        <dbReference type="Google" id="ProtNLM"/>
    </source>
</evidence>
<accession>A0A182JPU9</accession>
<dbReference type="VEuPathDB" id="VectorBase:ACHR000533"/>
<reference evidence="2" key="2">
    <citation type="submission" date="2020-05" db="UniProtKB">
        <authorList>
            <consortium name="EnsemblMetazoa"/>
        </authorList>
    </citation>
    <scope>IDENTIFICATION</scope>
    <source>
        <strain evidence="2">ACHKN1017</strain>
    </source>
</reference>
<keyword evidence="3" id="KW-1185">Reference proteome</keyword>
<dbReference type="EnsemblMetazoa" id="ACHR000533-RA">
    <property type="protein sequence ID" value="ACHR000533-PA"/>
    <property type="gene ID" value="ACHR000533"/>
</dbReference>
<name>A0A182JPU9_9DIPT</name>
<feature type="chain" id="PRO_5008124449" description="Protein TsetseEP domain-containing protein" evidence="1">
    <location>
        <begin position="22"/>
        <end position="91"/>
    </location>
</feature>
<evidence type="ECO:0000256" key="1">
    <source>
        <dbReference type="SAM" id="SignalP"/>
    </source>
</evidence>
<dbReference type="AlphaFoldDB" id="A0A182JPU9"/>